<keyword evidence="1" id="KW-0812">Transmembrane</keyword>
<proteinExistence type="predicted"/>
<keyword evidence="3" id="KW-1185">Reference proteome</keyword>
<accession>A0A1H8SPJ5</accession>
<evidence type="ECO:0000313" key="3">
    <source>
        <dbReference type="Proteomes" id="UP000199300"/>
    </source>
</evidence>
<evidence type="ECO:0000313" key="2">
    <source>
        <dbReference type="EMBL" id="SEO80497.1"/>
    </source>
</evidence>
<gene>
    <name evidence="2" type="ORF">SAMN04488134_11359</name>
</gene>
<sequence>MEIGGLMAEAFKAFIGNPDIMAVLLSWSVGIAIILTVIEIYHKTKL</sequence>
<organism evidence="2 3">
    <name type="scientific">Amphibacillus marinus</name>
    <dbReference type="NCBI Taxonomy" id="872970"/>
    <lineage>
        <taxon>Bacteria</taxon>
        <taxon>Bacillati</taxon>
        <taxon>Bacillota</taxon>
        <taxon>Bacilli</taxon>
        <taxon>Bacillales</taxon>
        <taxon>Bacillaceae</taxon>
        <taxon>Amphibacillus</taxon>
    </lineage>
</organism>
<evidence type="ECO:0000256" key="1">
    <source>
        <dbReference type="SAM" id="Phobius"/>
    </source>
</evidence>
<dbReference type="EMBL" id="FODJ01000013">
    <property type="protein sequence ID" value="SEO80497.1"/>
    <property type="molecule type" value="Genomic_DNA"/>
</dbReference>
<dbReference type="STRING" id="872970.SAMN04488134_11359"/>
<keyword evidence="1" id="KW-1133">Transmembrane helix</keyword>
<keyword evidence="1" id="KW-0472">Membrane</keyword>
<dbReference type="RefSeq" id="WP_177178318.1">
    <property type="nucleotide sequence ID" value="NZ_FODJ01000013.1"/>
</dbReference>
<name>A0A1H8SPJ5_9BACI</name>
<dbReference type="Proteomes" id="UP000199300">
    <property type="component" value="Unassembled WGS sequence"/>
</dbReference>
<feature type="transmembrane region" description="Helical" evidence="1">
    <location>
        <begin position="20"/>
        <end position="41"/>
    </location>
</feature>
<protein>
    <submittedName>
        <fullName evidence="2">Uncharacterized protein</fullName>
    </submittedName>
</protein>
<dbReference type="AlphaFoldDB" id="A0A1H8SPJ5"/>
<reference evidence="2 3" key="1">
    <citation type="submission" date="2016-10" db="EMBL/GenBank/DDBJ databases">
        <authorList>
            <person name="de Groot N.N."/>
        </authorList>
    </citation>
    <scope>NUCLEOTIDE SEQUENCE [LARGE SCALE GENOMIC DNA]</scope>
    <source>
        <strain evidence="2 3">CGMCC 1.10434</strain>
    </source>
</reference>